<keyword evidence="1" id="KW-0472">Membrane</keyword>
<evidence type="ECO:0000256" key="1">
    <source>
        <dbReference type="SAM" id="Phobius"/>
    </source>
</evidence>
<sequence>MRLNSSLSNLIGRKSKFRPIILFFILNLIKFKFFIPLLFKFTPKNICPEFQFISFNFSIWHTRMPKI</sequence>
<evidence type="ECO:0000313" key="2">
    <source>
        <dbReference type="EMBL" id="EEF14585.1"/>
    </source>
</evidence>
<dbReference type="STRING" id="553218.CAMRE0001_1444"/>
<name>B9D0C1_CAMRE</name>
<proteinExistence type="predicted"/>
<dbReference type="AlphaFoldDB" id="B9D0C1"/>
<keyword evidence="1" id="KW-0812">Transmembrane</keyword>
<dbReference type="Proteomes" id="UP000003082">
    <property type="component" value="Unassembled WGS sequence"/>
</dbReference>
<evidence type="ECO:0000313" key="3">
    <source>
        <dbReference type="Proteomes" id="UP000003082"/>
    </source>
</evidence>
<dbReference type="EMBL" id="ACFU01000005">
    <property type="protein sequence ID" value="EEF14585.1"/>
    <property type="molecule type" value="Genomic_DNA"/>
</dbReference>
<comment type="caution">
    <text evidence="2">The sequence shown here is derived from an EMBL/GenBank/DDBJ whole genome shotgun (WGS) entry which is preliminary data.</text>
</comment>
<reference evidence="2 3" key="1">
    <citation type="submission" date="2008-08" db="EMBL/GenBank/DDBJ databases">
        <authorList>
            <person name="Madupu R."/>
            <person name="Durkin A.S."/>
            <person name="Torralba M."/>
            <person name="Methe B."/>
            <person name="Sutton G.G."/>
            <person name="Strausberg R.L."/>
            <person name="Nelson K.E."/>
        </authorList>
    </citation>
    <scope>NUCLEOTIDE SEQUENCE [LARGE SCALE GENOMIC DNA]</scope>
    <source>
        <strain evidence="2 3">RM3267</strain>
    </source>
</reference>
<keyword evidence="3" id="KW-1185">Reference proteome</keyword>
<protein>
    <submittedName>
        <fullName evidence="2">Uncharacterized protein</fullName>
    </submittedName>
</protein>
<gene>
    <name evidence="2" type="ORF">CAMRE0001_1444</name>
</gene>
<keyword evidence="1" id="KW-1133">Transmembrane helix</keyword>
<accession>B9D0C1</accession>
<feature type="transmembrane region" description="Helical" evidence="1">
    <location>
        <begin position="20"/>
        <end position="39"/>
    </location>
</feature>
<organism evidence="2 3">
    <name type="scientific">Campylobacter rectus RM3267</name>
    <dbReference type="NCBI Taxonomy" id="553218"/>
    <lineage>
        <taxon>Bacteria</taxon>
        <taxon>Pseudomonadati</taxon>
        <taxon>Campylobacterota</taxon>
        <taxon>Epsilonproteobacteria</taxon>
        <taxon>Campylobacterales</taxon>
        <taxon>Campylobacteraceae</taxon>
        <taxon>Campylobacter</taxon>
    </lineage>
</organism>